<dbReference type="EMBL" id="KN824401">
    <property type="protein sequence ID" value="KIM20902.1"/>
    <property type="molecule type" value="Genomic_DNA"/>
</dbReference>
<evidence type="ECO:0008006" key="4">
    <source>
        <dbReference type="Google" id="ProtNLM"/>
    </source>
</evidence>
<protein>
    <recommendedName>
        <fullName evidence="4">Transmembrane protein</fullName>
    </recommendedName>
</protein>
<keyword evidence="1" id="KW-0812">Transmembrane</keyword>
<evidence type="ECO:0000313" key="2">
    <source>
        <dbReference type="EMBL" id="KIM20902.1"/>
    </source>
</evidence>
<evidence type="ECO:0000256" key="1">
    <source>
        <dbReference type="SAM" id="Phobius"/>
    </source>
</evidence>
<keyword evidence="3" id="KW-1185">Reference proteome</keyword>
<gene>
    <name evidence="2" type="ORF">M408DRAFT_118192</name>
</gene>
<keyword evidence="1" id="KW-1133">Transmembrane helix</keyword>
<dbReference type="OrthoDB" id="2576311at2759"/>
<evidence type="ECO:0000313" key="3">
    <source>
        <dbReference type="Proteomes" id="UP000054097"/>
    </source>
</evidence>
<organism evidence="2 3">
    <name type="scientific">Serendipita vermifera MAFF 305830</name>
    <dbReference type="NCBI Taxonomy" id="933852"/>
    <lineage>
        <taxon>Eukaryota</taxon>
        <taxon>Fungi</taxon>
        <taxon>Dikarya</taxon>
        <taxon>Basidiomycota</taxon>
        <taxon>Agaricomycotina</taxon>
        <taxon>Agaricomycetes</taxon>
        <taxon>Sebacinales</taxon>
        <taxon>Serendipitaceae</taxon>
        <taxon>Serendipita</taxon>
    </lineage>
</organism>
<dbReference type="HOGENOM" id="CLU_906622_0_0_1"/>
<dbReference type="AlphaFoldDB" id="A0A0C2WTW0"/>
<keyword evidence="1" id="KW-0472">Membrane</keyword>
<feature type="transmembrane region" description="Helical" evidence="1">
    <location>
        <begin position="204"/>
        <end position="229"/>
    </location>
</feature>
<proteinExistence type="predicted"/>
<sequence length="307" mass="33053">MASAVRCDSGHTWEDNASGQDACQQYATLAGICEPSIIIRYPGISSPYLPTAANAPCTCNVVAYNLASGCTWCQTVLTWSSEQAWMQNCSILLGTTYSYTSLPPFLLLSPPVAPPSVLITTSNSAAPTPTVTRLDIPAWATQTVRATETEWNPSRAQDIAEGRETSATNPFGYLTEDAAFSSAFSAVWGTGDYRNYRPNAGVPLGAIVGGVAGGIAGLVLLILLVVCLMRERKRNRLYRPMGRYYEQMGKGGLGTQPAVINHGAVAGAYCWGLWPAYTLLGTLYYTRYGKQYCLPPLKLGVSFKSMI</sequence>
<name>A0A0C2WTW0_SERVB</name>
<accession>A0A0C2WTW0</accession>
<reference evidence="2 3" key="1">
    <citation type="submission" date="2014-04" db="EMBL/GenBank/DDBJ databases">
        <authorList>
            <consortium name="DOE Joint Genome Institute"/>
            <person name="Kuo A."/>
            <person name="Zuccaro A."/>
            <person name="Kohler A."/>
            <person name="Nagy L.G."/>
            <person name="Floudas D."/>
            <person name="Copeland A."/>
            <person name="Barry K.W."/>
            <person name="Cichocki N."/>
            <person name="Veneault-Fourrey C."/>
            <person name="LaButti K."/>
            <person name="Lindquist E.A."/>
            <person name="Lipzen A."/>
            <person name="Lundell T."/>
            <person name="Morin E."/>
            <person name="Murat C."/>
            <person name="Sun H."/>
            <person name="Tunlid A."/>
            <person name="Henrissat B."/>
            <person name="Grigoriev I.V."/>
            <person name="Hibbett D.S."/>
            <person name="Martin F."/>
            <person name="Nordberg H.P."/>
            <person name="Cantor M.N."/>
            <person name="Hua S.X."/>
        </authorList>
    </citation>
    <scope>NUCLEOTIDE SEQUENCE [LARGE SCALE GENOMIC DNA]</scope>
    <source>
        <strain evidence="2 3">MAFF 305830</strain>
    </source>
</reference>
<reference evidence="3" key="2">
    <citation type="submission" date="2015-01" db="EMBL/GenBank/DDBJ databases">
        <title>Evolutionary Origins and Diversification of the Mycorrhizal Mutualists.</title>
        <authorList>
            <consortium name="DOE Joint Genome Institute"/>
            <consortium name="Mycorrhizal Genomics Consortium"/>
            <person name="Kohler A."/>
            <person name="Kuo A."/>
            <person name="Nagy L.G."/>
            <person name="Floudas D."/>
            <person name="Copeland A."/>
            <person name="Barry K.W."/>
            <person name="Cichocki N."/>
            <person name="Veneault-Fourrey C."/>
            <person name="LaButti K."/>
            <person name="Lindquist E.A."/>
            <person name="Lipzen A."/>
            <person name="Lundell T."/>
            <person name="Morin E."/>
            <person name="Murat C."/>
            <person name="Riley R."/>
            <person name="Ohm R."/>
            <person name="Sun H."/>
            <person name="Tunlid A."/>
            <person name="Henrissat B."/>
            <person name="Grigoriev I.V."/>
            <person name="Hibbett D.S."/>
            <person name="Martin F."/>
        </authorList>
    </citation>
    <scope>NUCLEOTIDE SEQUENCE [LARGE SCALE GENOMIC DNA]</scope>
    <source>
        <strain evidence="3">MAFF 305830</strain>
    </source>
</reference>
<dbReference type="Proteomes" id="UP000054097">
    <property type="component" value="Unassembled WGS sequence"/>
</dbReference>